<dbReference type="OrthoDB" id="324441at2157"/>
<proteinExistence type="predicted"/>
<sequence length="106" mass="11437">MASKPPVHGSSARTEEFTVDLVAESIQTGTCPHSASVVVSVDANHTLRVEIEAANELNWELDARIVDSSLEIVRAFNDGDGVPDEVIPNWVERVAGVVGERLEGDR</sequence>
<keyword evidence="2" id="KW-1185">Reference proteome</keyword>
<evidence type="ECO:0000313" key="1">
    <source>
        <dbReference type="EMBL" id="KOX92150.1"/>
    </source>
</evidence>
<dbReference type="RefSeq" id="WP_053773215.1">
    <property type="nucleotide sequence ID" value="NZ_LIST01000016.1"/>
</dbReference>
<dbReference type="PATRIC" id="fig|1705389.3.peg.2290"/>
<organism evidence="1 2">
    <name type="scientific">Halorubrum tropicale</name>
    <dbReference type="NCBI Taxonomy" id="1765655"/>
    <lineage>
        <taxon>Archaea</taxon>
        <taxon>Methanobacteriati</taxon>
        <taxon>Methanobacteriota</taxon>
        <taxon>Stenosarchaea group</taxon>
        <taxon>Halobacteria</taxon>
        <taxon>Halobacteriales</taxon>
        <taxon>Haloferacaceae</taxon>
        <taxon>Halorubrum</taxon>
    </lineage>
</organism>
<dbReference type="AlphaFoldDB" id="A0A0N0BN97"/>
<comment type="caution">
    <text evidence="1">The sequence shown here is derived from an EMBL/GenBank/DDBJ whole genome shotgun (WGS) entry which is preliminary data.</text>
</comment>
<dbReference type="Proteomes" id="UP000037747">
    <property type="component" value="Unassembled WGS sequence"/>
</dbReference>
<accession>A0A0N0BN97</accession>
<protein>
    <submittedName>
        <fullName evidence="1">Uncharacterized protein</fullName>
    </submittedName>
</protein>
<reference evidence="1 2" key="1">
    <citation type="submission" date="2015-08" db="EMBL/GenBank/DDBJ databases">
        <title>Genomes of Isolates from Cabo Rojo, PR.</title>
        <authorList>
            <person name="Sanchez-Nieves R.L."/>
            <person name="Montalvo-Rodriguez R."/>
        </authorList>
    </citation>
    <scope>NUCLEOTIDE SEQUENCE [LARGE SCALE GENOMIC DNA]</scope>
    <source>
        <strain evidence="1 2">5</strain>
    </source>
</reference>
<evidence type="ECO:0000313" key="2">
    <source>
        <dbReference type="Proteomes" id="UP000037747"/>
    </source>
</evidence>
<name>A0A0N0BN97_9EURY</name>
<dbReference type="EMBL" id="LIST01000016">
    <property type="protein sequence ID" value="KOX92150.1"/>
    <property type="molecule type" value="Genomic_DNA"/>
</dbReference>
<gene>
    <name evidence="1" type="ORF">AMR74_16895</name>
</gene>